<reference evidence="1 2" key="1">
    <citation type="journal article" date="2014" name="Am. J. Bot.">
        <title>Genome assembly and annotation for red clover (Trifolium pratense; Fabaceae).</title>
        <authorList>
            <person name="Istvanek J."/>
            <person name="Jaros M."/>
            <person name="Krenek A."/>
            <person name="Repkova J."/>
        </authorList>
    </citation>
    <scope>NUCLEOTIDE SEQUENCE [LARGE SCALE GENOMIC DNA]</scope>
    <source>
        <strain evidence="2">cv. Tatra</strain>
        <tissue evidence="1">Young leaves</tissue>
    </source>
</reference>
<proteinExistence type="predicted"/>
<feature type="non-terminal residue" evidence="1">
    <location>
        <position position="31"/>
    </location>
</feature>
<sequence>MQKLHRFGPQPCEKEYPTIVEQYILYEEIGR</sequence>
<evidence type="ECO:0000313" key="1">
    <source>
        <dbReference type="EMBL" id="PNX69117.1"/>
    </source>
</evidence>
<protein>
    <submittedName>
        <fullName evidence="1">Uncharacterized protein</fullName>
    </submittedName>
</protein>
<organism evidence="1 2">
    <name type="scientific">Trifolium pratense</name>
    <name type="common">Red clover</name>
    <dbReference type="NCBI Taxonomy" id="57577"/>
    <lineage>
        <taxon>Eukaryota</taxon>
        <taxon>Viridiplantae</taxon>
        <taxon>Streptophyta</taxon>
        <taxon>Embryophyta</taxon>
        <taxon>Tracheophyta</taxon>
        <taxon>Spermatophyta</taxon>
        <taxon>Magnoliopsida</taxon>
        <taxon>eudicotyledons</taxon>
        <taxon>Gunneridae</taxon>
        <taxon>Pentapetalae</taxon>
        <taxon>rosids</taxon>
        <taxon>fabids</taxon>
        <taxon>Fabales</taxon>
        <taxon>Fabaceae</taxon>
        <taxon>Papilionoideae</taxon>
        <taxon>50 kb inversion clade</taxon>
        <taxon>NPAAA clade</taxon>
        <taxon>Hologalegina</taxon>
        <taxon>IRL clade</taxon>
        <taxon>Trifolieae</taxon>
        <taxon>Trifolium</taxon>
    </lineage>
</organism>
<dbReference type="AlphaFoldDB" id="A0A2K3KS49"/>
<accession>A0A2K3KS49</accession>
<name>A0A2K3KS49_TRIPR</name>
<dbReference type="Proteomes" id="UP000236291">
    <property type="component" value="Unassembled WGS sequence"/>
</dbReference>
<reference evidence="1 2" key="2">
    <citation type="journal article" date="2017" name="Front. Plant Sci.">
        <title>Gene Classification and Mining of Molecular Markers Useful in Red Clover (Trifolium pratense) Breeding.</title>
        <authorList>
            <person name="Istvanek J."/>
            <person name="Dluhosova J."/>
            <person name="Dluhos P."/>
            <person name="Patkova L."/>
            <person name="Nedelnik J."/>
            <person name="Repkova J."/>
        </authorList>
    </citation>
    <scope>NUCLEOTIDE SEQUENCE [LARGE SCALE GENOMIC DNA]</scope>
    <source>
        <strain evidence="2">cv. Tatra</strain>
        <tissue evidence="1">Young leaves</tissue>
    </source>
</reference>
<comment type="caution">
    <text evidence="1">The sequence shown here is derived from an EMBL/GenBank/DDBJ whole genome shotgun (WGS) entry which is preliminary data.</text>
</comment>
<gene>
    <name evidence="1" type="ORF">L195_g064289</name>
</gene>
<dbReference type="EMBL" id="ASHM01241857">
    <property type="protein sequence ID" value="PNX69117.1"/>
    <property type="molecule type" value="Genomic_DNA"/>
</dbReference>
<evidence type="ECO:0000313" key="2">
    <source>
        <dbReference type="Proteomes" id="UP000236291"/>
    </source>
</evidence>